<evidence type="ECO:0000313" key="3">
    <source>
        <dbReference type="Proteomes" id="UP000178912"/>
    </source>
</evidence>
<proteinExistence type="predicted"/>
<dbReference type="Proteomes" id="UP000178912">
    <property type="component" value="Unassembled WGS sequence"/>
</dbReference>
<accession>A0A1E1L6P0</accession>
<feature type="compositionally biased region" description="Polar residues" evidence="1">
    <location>
        <begin position="42"/>
        <end position="54"/>
    </location>
</feature>
<gene>
    <name evidence="2" type="ORF">RAG0_11994</name>
</gene>
<evidence type="ECO:0000313" key="2">
    <source>
        <dbReference type="EMBL" id="CZT06184.1"/>
    </source>
</evidence>
<dbReference type="EMBL" id="FJUX01000083">
    <property type="protein sequence ID" value="CZT06184.1"/>
    <property type="molecule type" value="Genomic_DNA"/>
</dbReference>
<protein>
    <submittedName>
        <fullName evidence="2">Uncharacterized protein</fullName>
    </submittedName>
</protein>
<dbReference type="Pfam" id="PF12511">
    <property type="entry name" value="DUF3716"/>
    <property type="match status" value="1"/>
</dbReference>
<reference evidence="3" key="1">
    <citation type="submission" date="2016-03" db="EMBL/GenBank/DDBJ databases">
        <authorList>
            <person name="Guldener U."/>
        </authorList>
    </citation>
    <scope>NUCLEOTIDE SEQUENCE [LARGE SCALE GENOMIC DNA]</scope>
    <source>
        <strain evidence="3">04CH-RAC-A.6.1</strain>
    </source>
</reference>
<keyword evidence="3" id="KW-1185">Reference proteome</keyword>
<evidence type="ECO:0000256" key="1">
    <source>
        <dbReference type="SAM" id="MobiDB-lite"/>
    </source>
</evidence>
<dbReference type="OrthoDB" id="4368526at2759"/>
<dbReference type="InterPro" id="IPR022190">
    <property type="entry name" value="DUF3716"/>
</dbReference>
<organism evidence="2 3">
    <name type="scientific">Rhynchosporium agropyri</name>
    <dbReference type="NCBI Taxonomy" id="914238"/>
    <lineage>
        <taxon>Eukaryota</taxon>
        <taxon>Fungi</taxon>
        <taxon>Dikarya</taxon>
        <taxon>Ascomycota</taxon>
        <taxon>Pezizomycotina</taxon>
        <taxon>Leotiomycetes</taxon>
        <taxon>Helotiales</taxon>
        <taxon>Ploettnerulaceae</taxon>
        <taxon>Rhynchosporium</taxon>
    </lineage>
</organism>
<feature type="region of interest" description="Disordered" evidence="1">
    <location>
        <begin position="167"/>
        <end position="202"/>
    </location>
</feature>
<sequence>MPPTNNRYTPTRRSVDIIKSEYHTHAYDAEADTSLQDRPALETQNPGSSSCSKPHSNYVSFLDKLKLLPEVRISIPWRPGQELPPEKAGDSTRVQQRGAILLSTRGTAMADPCALCAGGYGRFAVCVTLENWFQGACSSCIFTSKGNKCSLRTQTSGTEDGRALRYHADGSESHSQNLEESSKKRKRTALPPKQTLPITQSTKYTSIYPQIQPPHPAPLDLDMLLQASIASDQMDEPDSPDRIEVRPAPHLSPPEVARPSAGAFVPSPYQDHAKNQRSKAATLFPRDPGPVSQIGNGTLQPVAATWEHQMIKSKGPPVPASNFFTKAKQREVYDIVSQCQGGIDELQRQLDTLKSVFGINDQALRD</sequence>
<feature type="region of interest" description="Disordered" evidence="1">
    <location>
        <begin position="31"/>
        <end position="54"/>
    </location>
</feature>
<name>A0A1E1L6P0_9HELO</name>
<dbReference type="AlphaFoldDB" id="A0A1E1L6P0"/>